<dbReference type="Gene3D" id="3.40.930.10">
    <property type="entry name" value="Mannitol-specific EII, Chain A"/>
    <property type="match status" value="1"/>
</dbReference>
<dbReference type="GO" id="GO:0016301">
    <property type="term" value="F:kinase activity"/>
    <property type="evidence" value="ECO:0007669"/>
    <property type="project" value="UniProtKB-KW"/>
</dbReference>
<evidence type="ECO:0000259" key="7">
    <source>
        <dbReference type="PROSITE" id="PS51094"/>
    </source>
</evidence>
<keyword evidence="3" id="KW-0963">Cytoplasm</keyword>
<dbReference type="PATRIC" id="fig|652.5.peg.65"/>
<dbReference type="EMBL" id="CP013067">
    <property type="protein sequence ID" value="ALP41280.1"/>
    <property type="molecule type" value="Genomic_DNA"/>
</dbReference>
<keyword evidence="5" id="KW-0598">Phosphotransferase system</keyword>
<dbReference type="PANTHER" id="PTHR36203">
    <property type="entry name" value="ASCORBATE-SPECIFIC PTS SYSTEM EIIA COMPONENT"/>
    <property type="match status" value="1"/>
</dbReference>
<accession>A0A0S2SI03</accession>
<organism evidence="8 9">
    <name type="scientific">Aeromonas schubertii</name>
    <dbReference type="NCBI Taxonomy" id="652"/>
    <lineage>
        <taxon>Bacteria</taxon>
        <taxon>Pseudomonadati</taxon>
        <taxon>Pseudomonadota</taxon>
        <taxon>Gammaproteobacteria</taxon>
        <taxon>Aeromonadales</taxon>
        <taxon>Aeromonadaceae</taxon>
        <taxon>Aeromonas</taxon>
    </lineage>
</organism>
<dbReference type="KEGG" id="asr:WL1483_1861"/>
<gene>
    <name evidence="8" type="ORF">WL1483_1861</name>
</gene>
<dbReference type="InterPro" id="IPR002178">
    <property type="entry name" value="PTS_EIIA_type-2_dom"/>
</dbReference>
<evidence type="ECO:0000313" key="9">
    <source>
        <dbReference type="Proteomes" id="UP000058114"/>
    </source>
</evidence>
<comment type="subcellular location">
    <subcellularLocation>
        <location evidence="1">Cytoplasm</location>
    </subcellularLocation>
</comment>
<dbReference type="GO" id="GO:0005737">
    <property type="term" value="C:cytoplasm"/>
    <property type="evidence" value="ECO:0007669"/>
    <property type="project" value="UniProtKB-SubCell"/>
</dbReference>
<keyword evidence="4" id="KW-0808">Transferase</keyword>
<evidence type="ECO:0000256" key="4">
    <source>
        <dbReference type="ARBA" id="ARBA00022679"/>
    </source>
</evidence>
<dbReference type="PROSITE" id="PS51094">
    <property type="entry name" value="PTS_EIIA_TYPE_2"/>
    <property type="match status" value="1"/>
</dbReference>
<protein>
    <submittedName>
        <fullName evidence="8">PTS system mannitol-specific transporter subunit IIA</fullName>
    </submittedName>
</protein>
<reference evidence="9" key="1">
    <citation type="submission" date="2015-10" db="EMBL/GenBank/DDBJ databases">
        <title>Complete Genome Sequence of Aeromonas schubertii strain WL1483.</title>
        <authorList>
            <person name="Liu L."/>
        </authorList>
    </citation>
    <scope>NUCLEOTIDE SEQUENCE [LARGE SCALE GENOMIC DNA]</scope>
    <source>
        <strain evidence="9">WL1483</strain>
    </source>
</reference>
<dbReference type="SUPFAM" id="SSF55804">
    <property type="entry name" value="Phoshotransferase/anion transport protein"/>
    <property type="match status" value="1"/>
</dbReference>
<evidence type="ECO:0000256" key="3">
    <source>
        <dbReference type="ARBA" id="ARBA00022490"/>
    </source>
</evidence>
<dbReference type="AlphaFoldDB" id="A0A0S2SI03"/>
<proteinExistence type="predicted"/>
<evidence type="ECO:0000256" key="1">
    <source>
        <dbReference type="ARBA" id="ARBA00004496"/>
    </source>
</evidence>
<dbReference type="PANTHER" id="PTHR36203:SF4">
    <property type="entry name" value="MANNITOL-SPECIFIC CRYPTIC PHOSPHOTRANSFERASE ENZYME IIA COMPONENT"/>
    <property type="match status" value="1"/>
</dbReference>
<dbReference type="InterPro" id="IPR016152">
    <property type="entry name" value="PTrfase/Anion_transptr"/>
</dbReference>
<evidence type="ECO:0000256" key="6">
    <source>
        <dbReference type="ARBA" id="ARBA00022777"/>
    </source>
</evidence>
<keyword evidence="2" id="KW-0813">Transport</keyword>
<reference evidence="8 9" key="2">
    <citation type="journal article" date="2016" name="Genome Announc.">
        <title>Complete Genome Sequence of the Highly Virulent Aeromonas schubertii Strain WL1483, Isolated from Diseased Snakehead Fish (Channa argus) in China.</title>
        <authorList>
            <person name="Liu L."/>
            <person name="Li N."/>
            <person name="Zhang D."/>
            <person name="Fu X."/>
            <person name="Shi C."/>
            <person name="Lin Q."/>
            <person name="Hao G."/>
        </authorList>
    </citation>
    <scope>NUCLEOTIDE SEQUENCE [LARGE SCALE GENOMIC DNA]</scope>
    <source>
        <strain evidence="8 9">WL1483</strain>
    </source>
</reference>
<dbReference type="InterPro" id="IPR051351">
    <property type="entry name" value="Ascorbate-PTS_EIIA_comp"/>
</dbReference>
<evidence type="ECO:0000313" key="8">
    <source>
        <dbReference type="EMBL" id="ALP41280.1"/>
    </source>
</evidence>
<dbReference type="Proteomes" id="UP000058114">
    <property type="component" value="Chromosome"/>
</dbReference>
<evidence type="ECO:0000256" key="5">
    <source>
        <dbReference type="ARBA" id="ARBA00022683"/>
    </source>
</evidence>
<dbReference type="GO" id="GO:0009401">
    <property type="term" value="P:phosphoenolpyruvate-dependent sugar phosphotransferase system"/>
    <property type="evidence" value="ECO:0007669"/>
    <property type="project" value="UniProtKB-KW"/>
</dbReference>
<dbReference type="CDD" id="cd00211">
    <property type="entry name" value="PTS_IIA_fru"/>
    <property type="match status" value="1"/>
</dbReference>
<feature type="domain" description="PTS EIIA type-2" evidence="7">
    <location>
        <begin position="4"/>
        <end position="147"/>
    </location>
</feature>
<keyword evidence="6" id="KW-0418">Kinase</keyword>
<name>A0A0S2SI03_9GAMM</name>
<dbReference type="Pfam" id="PF00359">
    <property type="entry name" value="PTS_EIIA_2"/>
    <property type="match status" value="1"/>
</dbReference>
<evidence type="ECO:0000256" key="2">
    <source>
        <dbReference type="ARBA" id="ARBA00022448"/>
    </source>
</evidence>
<sequence length="147" mass="15832">MLQDLLPAAHIRIEPMAHDWRHAIELATAPLIESGTIAPSYVEALYRSHEALGPYYVLGPGIAMPHTRPEDGVNRLGLGLTIIKQGVEFGSEGNDPVHLLVTLAACDSDSHVQTIAALAELFMNDDDVAALIAAVTVGDIERIIARY</sequence>
<dbReference type="RefSeq" id="WP_060583299.1">
    <property type="nucleotide sequence ID" value="NZ_CP013067.1"/>
</dbReference>